<evidence type="ECO:0000313" key="1">
    <source>
        <dbReference type="EMBL" id="JAH77494.1"/>
    </source>
</evidence>
<sequence>MVCVPCDKSAACPGCIPASRPIIDSSTPATLPVWLKQD</sequence>
<accession>A0A0E9VH83</accession>
<reference evidence="1" key="2">
    <citation type="journal article" date="2015" name="Fish Shellfish Immunol.">
        <title>Early steps in the European eel (Anguilla anguilla)-Vibrio vulnificus interaction in the gills: Role of the RtxA13 toxin.</title>
        <authorList>
            <person name="Callol A."/>
            <person name="Pajuelo D."/>
            <person name="Ebbesson L."/>
            <person name="Teles M."/>
            <person name="MacKenzie S."/>
            <person name="Amaro C."/>
        </authorList>
    </citation>
    <scope>NUCLEOTIDE SEQUENCE</scope>
</reference>
<name>A0A0E9VH83_ANGAN</name>
<protein>
    <submittedName>
        <fullName evidence="1">Uncharacterized protein</fullName>
    </submittedName>
</protein>
<proteinExistence type="predicted"/>
<dbReference type="EMBL" id="GBXM01031083">
    <property type="protein sequence ID" value="JAH77494.1"/>
    <property type="molecule type" value="Transcribed_RNA"/>
</dbReference>
<dbReference type="AlphaFoldDB" id="A0A0E9VH83"/>
<organism evidence="1">
    <name type="scientific">Anguilla anguilla</name>
    <name type="common">European freshwater eel</name>
    <name type="synonym">Muraena anguilla</name>
    <dbReference type="NCBI Taxonomy" id="7936"/>
    <lineage>
        <taxon>Eukaryota</taxon>
        <taxon>Metazoa</taxon>
        <taxon>Chordata</taxon>
        <taxon>Craniata</taxon>
        <taxon>Vertebrata</taxon>
        <taxon>Euteleostomi</taxon>
        <taxon>Actinopterygii</taxon>
        <taxon>Neopterygii</taxon>
        <taxon>Teleostei</taxon>
        <taxon>Anguilliformes</taxon>
        <taxon>Anguillidae</taxon>
        <taxon>Anguilla</taxon>
    </lineage>
</organism>
<reference evidence="1" key="1">
    <citation type="submission" date="2014-11" db="EMBL/GenBank/DDBJ databases">
        <authorList>
            <person name="Amaro Gonzalez C."/>
        </authorList>
    </citation>
    <scope>NUCLEOTIDE SEQUENCE</scope>
</reference>